<sequence>MGSRIDLQVHGLSNKKLETERKCKNNGSPSNNKGEKDNLYMQLWHACAGPLVNVPTVGDKVFYFPQGHIEQVEAYTNPDGEVEMPVYDLPSKILCKVVYAQLQVEAHTDEVYAQITLLPEQEGTTLESGSSCQSISRKFNAVSFSKRLTPSDTSTHGGFSVPKRHADECFPPLDMSREPPAQELVAKDLHGTEWRFRHIYRGQPKRHLLTSGWSSFVTAKKLVAGDACIFLRGENGELFVGVRRKTKPQANTSASVLSGHSMQHGILASASHAMTTGTMFTVYYHPWTSPAEFIVPHDRYMKSAEIDYSIGTRFRMHFEGEDYPEPKPARIAGTVVGIDTIDPIRWDDSEWRCLEVEWDVRSRTSVRPHRVSPWSIEPTVVKKRKFVSLLLNRKRARPLDSSTPMLPVIAADGLLKSPVDCAQRRQLGVLQGQEIGAMHPCERGTFPQPNPVYMHDPMGQPNGNHKCMLFGVNISTSPVALPSNQILSSQELYNPCPSQVSGPSKGISGKNPYKQCRNCSPSANRSCTKVLKYGTSLGRSVDLARFDGYGELIRELDQMFEFKGTLIDGSCGWYVTYMDAEGDMMLIGDYPWPEFQTMVRKMFVCPKEDVDKLDPSSPNPPSS</sequence>
<protein>
    <submittedName>
        <fullName evidence="1">Uncharacterized protein</fullName>
    </submittedName>
</protein>
<dbReference type="EMBL" id="CM037162">
    <property type="protein sequence ID" value="KAH7864374.1"/>
    <property type="molecule type" value="Genomic_DNA"/>
</dbReference>
<gene>
    <name evidence="1" type="ORF">Vadar_028895</name>
</gene>
<evidence type="ECO:0000313" key="1">
    <source>
        <dbReference type="EMBL" id="KAH7864374.1"/>
    </source>
</evidence>
<reference evidence="1 2" key="1">
    <citation type="journal article" date="2021" name="Hortic Res">
        <title>High-quality reference genome and annotation aids understanding of berry development for evergreen blueberry (Vaccinium darrowii).</title>
        <authorList>
            <person name="Yu J."/>
            <person name="Hulse-Kemp A.M."/>
            <person name="Babiker E."/>
            <person name="Staton M."/>
        </authorList>
    </citation>
    <scope>NUCLEOTIDE SEQUENCE [LARGE SCALE GENOMIC DNA]</scope>
    <source>
        <strain evidence="2">cv. NJ 8807/NJ 8810</strain>
        <tissue evidence="1">Young leaf</tissue>
    </source>
</reference>
<accession>A0ACB7ZEU9</accession>
<name>A0ACB7ZEU9_9ERIC</name>
<keyword evidence="2" id="KW-1185">Reference proteome</keyword>
<proteinExistence type="predicted"/>
<evidence type="ECO:0000313" key="2">
    <source>
        <dbReference type="Proteomes" id="UP000828048"/>
    </source>
</evidence>
<organism evidence="1 2">
    <name type="scientific">Vaccinium darrowii</name>
    <dbReference type="NCBI Taxonomy" id="229202"/>
    <lineage>
        <taxon>Eukaryota</taxon>
        <taxon>Viridiplantae</taxon>
        <taxon>Streptophyta</taxon>
        <taxon>Embryophyta</taxon>
        <taxon>Tracheophyta</taxon>
        <taxon>Spermatophyta</taxon>
        <taxon>Magnoliopsida</taxon>
        <taxon>eudicotyledons</taxon>
        <taxon>Gunneridae</taxon>
        <taxon>Pentapetalae</taxon>
        <taxon>asterids</taxon>
        <taxon>Ericales</taxon>
        <taxon>Ericaceae</taxon>
        <taxon>Vaccinioideae</taxon>
        <taxon>Vaccinieae</taxon>
        <taxon>Vaccinium</taxon>
    </lineage>
</organism>
<comment type="caution">
    <text evidence="1">The sequence shown here is derived from an EMBL/GenBank/DDBJ whole genome shotgun (WGS) entry which is preliminary data.</text>
</comment>
<dbReference type="Proteomes" id="UP000828048">
    <property type="component" value="Chromosome 12"/>
</dbReference>